<reference evidence="4 5" key="2">
    <citation type="submission" date="2008-08" db="EMBL/GenBank/DDBJ databases">
        <authorList>
            <person name="Fulton L."/>
            <person name="Clifton S."/>
            <person name="Fulton B."/>
            <person name="Xu J."/>
            <person name="Minx P."/>
            <person name="Pepin K.H."/>
            <person name="Johnson M."/>
            <person name="Bhonagiri V."/>
            <person name="Nash W.E."/>
            <person name="Mardis E.R."/>
            <person name="Wilson R.K."/>
        </authorList>
    </citation>
    <scope>NUCLEOTIDE SEQUENCE [LARGE SCALE GENOMIC DNA]</scope>
    <source>
        <strain evidence="4 5">ATCC 29176</strain>
    </source>
</reference>
<dbReference type="Proteomes" id="UP000003254">
    <property type="component" value="Unassembled WGS sequence"/>
</dbReference>
<keyword evidence="5" id="KW-1185">Reference proteome</keyword>
<comment type="caution">
    <text evidence="4">The sequence shown here is derived from an EMBL/GenBank/DDBJ whole genome shotgun (WGS) entry which is preliminary data.</text>
</comment>
<dbReference type="GO" id="GO:0046872">
    <property type="term" value="F:metal ion binding"/>
    <property type="evidence" value="ECO:0007669"/>
    <property type="project" value="UniProtKB-KW"/>
</dbReference>
<comment type="similarity">
    <text evidence="1 2">Belongs to the metallophosphoesterase superfamily. YfcE family.</text>
</comment>
<evidence type="ECO:0000313" key="4">
    <source>
        <dbReference type="EMBL" id="EDY33544.1"/>
    </source>
</evidence>
<dbReference type="EMBL" id="ABOU02000023">
    <property type="protein sequence ID" value="EDY33544.1"/>
    <property type="molecule type" value="Genomic_DNA"/>
</dbReference>
<gene>
    <name evidence="4" type="ORF">RUMLAC_00662</name>
</gene>
<dbReference type="InterPro" id="IPR000979">
    <property type="entry name" value="Phosphodiesterase_MJ0936/Vps29"/>
</dbReference>
<reference evidence="4 5" key="1">
    <citation type="submission" date="2008-08" db="EMBL/GenBank/DDBJ databases">
        <title>Draft genome sequence of Ruminococcus lactaris ATCC 29176.</title>
        <authorList>
            <person name="Sudarsanam P."/>
            <person name="Ley R."/>
            <person name="Guruge J."/>
            <person name="Turnbaugh P.J."/>
            <person name="Mahowald M."/>
            <person name="Liep D."/>
            <person name="Gordon J."/>
        </authorList>
    </citation>
    <scope>NUCLEOTIDE SEQUENCE [LARGE SCALE GENOMIC DNA]</scope>
    <source>
        <strain evidence="4 5">ATCC 29176</strain>
    </source>
</reference>
<dbReference type="InterPro" id="IPR024654">
    <property type="entry name" value="Calcineurin-like_PHP_lpxH"/>
</dbReference>
<evidence type="ECO:0000313" key="5">
    <source>
        <dbReference type="Proteomes" id="UP000003254"/>
    </source>
</evidence>
<name>B5CMI6_9FIRM</name>
<dbReference type="EC" id="3.1.4.-" evidence="2"/>
<comment type="cofactor">
    <cofactor evidence="2">
        <name>a divalent metal cation</name>
        <dbReference type="ChEBI" id="CHEBI:60240"/>
    </cofactor>
</comment>
<dbReference type="AlphaFoldDB" id="B5CMI6"/>
<dbReference type="NCBIfam" id="NF006988">
    <property type="entry name" value="PRK09453.1"/>
    <property type="match status" value="1"/>
</dbReference>
<protein>
    <recommendedName>
        <fullName evidence="2">Phosphoesterase</fullName>
        <ecNumber evidence="2">3.1.4.-</ecNumber>
    </recommendedName>
</protein>
<keyword evidence="2" id="KW-0479">Metal-binding</keyword>
<proteinExistence type="inferred from homology"/>
<dbReference type="eggNOG" id="COG0622">
    <property type="taxonomic scope" value="Bacteria"/>
</dbReference>
<evidence type="ECO:0000256" key="1">
    <source>
        <dbReference type="ARBA" id="ARBA00008950"/>
    </source>
</evidence>
<dbReference type="SUPFAM" id="SSF56300">
    <property type="entry name" value="Metallo-dependent phosphatases"/>
    <property type="match status" value="1"/>
</dbReference>
<dbReference type="GO" id="GO:0016787">
    <property type="term" value="F:hydrolase activity"/>
    <property type="evidence" value="ECO:0007669"/>
    <property type="project" value="UniProtKB-UniRule"/>
</dbReference>
<dbReference type="HOGENOM" id="CLU_063749_1_1_9"/>
<dbReference type="NCBIfam" id="TIGR00040">
    <property type="entry name" value="yfcE"/>
    <property type="match status" value="1"/>
</dbReference>
<organism evidence="4 5">
    <name type="scientific">[Ruminococcus] lactaris ATCC 29176</name>
    <dbReference type="NCBI Taxonomy" id="471875"/>
    <lineage>
        <taxon>Bacteria</taxon>
        <taxon>Bacillati</taxon>
        <taxon>Bacillota</taxon>
        <taxon>Clostridia</taxon>
        <taxon>Lachnospirales</taxon>
        <taxon>Lachnospiraceae</taxon>
        <taxon>Mediterraneibacter</taxon>
    </lineage>
</organism>
<dbReference type="Gene3D" id="3.60.21.10">
    <property type="match status" value="1"/>
</dbReference>
<evidence type="ECO:0000256" key="2">
    <source>
        <dbReference type="RuleBase" id="RU362039"/>
    </source>
</evidence>
<feature type="domain" description="Calcineurin-like phosphoesterase" evidence="3">
    <location>
        <begin position="14"/>
        <end position="185"/>
    </location>
</feature>
<dbReference type="InterPro" id="IPR029052">
    <property type="entry name" value="Metallo-depent_PP-like"/>
</dbReference>
<dbReference type="Pfam" id="PF12850">
    <property type="entry name" value="Metallophos_2"/>
    <property type="match status" value="1"/>
</dbReference>
<keyword evidence="4" id="KW-0378">Hydrolase</keyword>
<sequence>MKMKLIKKKEVIDMKLMIASDIHGSAFYCEKMIEAYKREGADRLLLLGDILYHGPRNDLPEGYAPKEVIAMLNPLKSELLCVRGNCDTEVDQMVLEFPILADYCYVNLSGENGQGDITIFATHGHIYHPHHLPPLKDGDILLNGHTHIPACEEILDMNGGTYQYLNPGSVSIPKEGSEHSYMIYENGTFAWKNLTGEEYQTWKTVSHS</sequence>
<accession>B5CMI6</accession>
<evidence type="ECO:0000259" key="3">
    <source>
        <dbReference type="Pfam" id="PF12850"/>
    </source>
</evidence>